<accession>A0A834MC02</accession>
<evidence type="ECO:0000256" key="6">
    <source>
        <dbReference type="ARBA" id="ARBA00056866"/>
    </source>
</evidence>
<dbReference type="AlphaFoldDB" id="A0A834MC02"/>
<evidence type="ECO:0000313" key="8">
    <source>
        <dbReference type="EMBL" id="KAF7272399.1"/>
    </source>
</evidence>
<feature type="signal peptide" evidence="7">
    <location>
        <begin position="1"/>
        <end position="17"/>
    </location>
</feature>
<evidence type="ECO:0000313" key="9">
    <source>
        <dbReference type="Proteomes" id="UP000625711"/>
    </source>
</evidence>
<dbReference type="PANTHER" id="PTHR11857:SF43">
    <property type="entry name" value="GEO07291P1-RELATED"/>
    <property type="match status" value="1"/>
</dbReference>
<dbReference type="OrthoDB" id="8194670at2759"/>
<dbReference type="GO" id="GO:0005615">
    <property type="term" value="C:extracellular space"/>
    <property type="evidence" value="ECO:0007669"/>
    <property type="project" value="TreeGrafter"/>
</dbReference>
<dbReference type="FunFam" id="1.10.238.20:FF:000001">
    <property type="entry name" value="General odorant-binding protein lush"/>
    <property type="match status" value="1"/>
</dbReference>
<comment type="similarity">
    <text evidence="2">Belongs to the PBP/GOBP family.</text>
</comment>
<evidence type="ECO:0000256" key="7">
    <source>
        <dbReference type="SAM" id="SignalP"/>
    </source>
</evidence>
<dbReference type="InterPro" id="IPR036728">
    <property type="entry name" value="PBP_GOBP_sf"/>
</dbReference>
<gene>
    <name evidence="8" type="ORF">GWI33_014826</name>
</gene>
<keyword evidence="5" id="KW-0325">Glycoprotein</keyword>
<name>A0A834MC02_RHYFE</name>
<keyword evidence="9" id="KW-1185">Reference proteome</keyword>
<keyword evidence="4 7" id="KW-0732">Signal</keyword>
<dbReference type="Pfam" id="PF01395">
    <property type="entry name" value="PBP_GOBP"/>
    <property type="match status" value="1"/>
</dbReference>
<dbReference type="EMBL" id="JAACXV010013771">
    <property type="protein sequence ID" value="KAF7272399.1"/>
    <property type="molecule type" value="Genomic_DNA"/>
</dbReference>
<dbReference type="SUPFAM" id="SSF47565">
    <property type="entry name" value="Insect pheromone/odorant-binding proteins"/>
    <property type="match status" value="1"/>
</dbReference>
<organism evidence="8 9">
    <name type="scientific">Rhynchophorus ferrugineus</name>
    <name type="common">Red palm weevil</name>
    <name type="synonym">Curculio ferrugineus</name>
    <dbReference type="NCBI Taxonomy" id="354439"/>
    <lineage>
        <taxon>Eukaryota</taxon>
        <taxon>Metazoa</taxon>
        <taxon>Ecdysozoa</taxon>
        <taxon>Arthropoda</taxon>
        <taxon>Hexapoda</taxon>
        <taxon>Insecta</taxon>
        <taxon>Pterygota</taxon>
        <taxon>Neoptera</taxon>
        <taxon>Endopterygota</taxon>
        <taxon>Coleoptera</taxon>
        <taxon>Polyphaga</taxon>
        <taxon>Cucujiformia</taxon>
        <taxon>Curculionidae</taxon>
        <taxon>Dryophthorinae</taxon>
        <taxon>Rhynchophorus</taxon>
    </lineage>
</organism>
<comment type="subcellular location">
    <subcellularLocation>
        <location evidence="1">Secreted</location>
    </subcellularLocation>
</comment>
<keyword evidence="3" id="KW-0964">Secreted</keyword>
<evidence type="ECO:0000256" key="2">
    <source>
        <dbReference type="ARBA" id="ARBA00008098"/>
    </source>
</evidence>
<dbReference type="Gene3D" id="1.10.238.20">
    <property type="entry name" value="Pheromone/general odorant binding protein domain"/>
    <property type="match status" value="1"/>
</dbReference>
<dbReference type="InterPro" id="IPR006170">
    <property type="entry name" value="PBP/GOBP"/>
</dbReference>
<evidence type="ECO:0000256" key="5">
    <source>
        <dbReference type="ARBA" id="ARBA00023180"/>
    </source>
</evidence>
<evidence type="ECO:0000256" key="1">
    <source>
        <dbReference type="ARBA" id="ARBA00004613"/>
    </source>
</evidence>
<dbReference type="PANTHER" id="PTHR11857">
    <property type="entry name" value="ODORANT BINDING PROTEIN-RELATED"/>
    <property type="match status" value="1"/>
</dbReference>
<feature type="chain" id="PRO_5032653578" evidence="7">
    <location>
        <begin position="18"/>
        <end position="133"/>
    </location>
</feature>
<evidence type="ECO:0000256" key="3">
    <source>
        <dbReference type="ARBA" id="ARBA00022525"/>
    </source>
</evidence>
<dbReference type="GO" id="GO:0007608">
    <property type="term" value="P:sensory perception of smell"/>
    <property type="evidence" value="ECO:0007669"/>
    <property type="project" value="TreeGrafter"/>
</dbReference>
<dbReference type="CDD" id="cd23992">
    <property type="entry name" value="PBP_GOBP"/>
    <property type="match status" value="1"/>
</dbReference>
<sequence>MKSFFLILAVVSIHVFAETSDERKQKIAAFTNHCIVETGIDGNIVQNALQGNIVEDPKLKTFAFCMTKKAGLQNANGDVQIEELKKQLPNLVDNPEATIELVTKCLGKEGTPEDIAFETFTCYYKNNPNRQQI</sequence>
<proteinExistence type="inferred from homology"/>
<evidence type="ECO:0000256" key="4">
    <source>
        <dbReference type="ARBA" id="ARBA00022729"/>
    </source>
</evidence>
<protein>
    <submittedName>
        <fullName evidence="8">Uncharacterized protein</fullName>
    </submittedName>
</protein>
<dbReference type="GO" id="GO:0005549">
    <property type="term" value="F:odorant binding"/>
    <property type="evidence" value="ECO:0007669"/>
    <property type="project" value="InterPro"/>
</dbReference>
<comment type="function">
    <text evidence="6">May be a carrier protein for lipids.</text>
</comment>
<reference evidence="8" key="1">
    <citation type="submission" date="2020-08" db="EMBL/GenBank/DDBJ databases">
        <title>Genome sequencing and assembly of the red palm weevil Rhynchophorus ferrugineus.</title>
        <authorList>
            <person name="Dias G.B."/>
            <person name="Bergman C.M."/>
            <person name="Manee M."/>
        </authorList>
    </citation>
    <scope>NUCLEOTIDE SEQUENCE</scope>
    <source>
        <strain evidence="8">AA-2017</strain>
        <tissue evidence="8">Whole larva</tissue>
    </source>
</reference>
<dbReference type="Proteomes" id="UP000625711">
    <property type="component" value="Unassembled WGS sequence"/>
</dbReference>
<dbReference type="SMART" id="SM00708">
    <property type="entry name" value="PhBP"/>
    <property type="match status" value="1"/>
</dbReference>
<comment type="caution">
    <text evidence="8">The sequence shown here is derived from an EMBL/GenBank/DDBJ whole genome shotgun (WGS) entry which is preliminary data.</text>
</comment>